<gene>
    <name evidence="2" type="ORF">C450_14302</name>
</gene>
<name>M0MZ13_9EURY</name>
<comment type="caution">
    <text evidence="2">The sequence shown here is derived from an EMBL/GenBank/DDBJ whole genome shotgun (WGS) entry which is preliminary data.</text>
</comment>
<dbReference type="EMBL" id="AOME01000070">
    <property type="protein sequence ID" value="EMA50851.1"/>
    <property type="molecule type" value="Genomic_DNA"/>
</dbReference>
<feature type="region of interest" description="Disordered" evidence="1">
    <location>
        <begin position="169"/>
        <end position="201"/>
    </location>
</feature>
<protein>
    <submittedName>
        <fullName evidence="2">Uncharacterized protein</fullName>
    </submittedName>
</protein>
<feature type="region of interest" description="Disordered" evidence="1">
    <location>
        <begin position="51"/>
        <end position="75"/>
    </location>
</feature>
<organism evidence="2 3">
    <name type="scientific">Halococcus salifodinae DSM 8989</name>
    <dbReference type="NCBI Taxonomy" id="1227456"/>
    <lineage>
        <taxon>Archaea</taxon>
        <taxon>Methanobacteriati</taxon>
        <taxon>Methanobacteriota</taxon>
        <taxon>Stenosarchaea group</taxon>
        <taxon>Halobacteria</taxon>
        <taxon>Halobacteriales</taxon>
        <taxon>Halococcaceae</taxon>
        <taxon>Halococcus</taxon>
    </lineage>
</organism>
<sequence length="201" mass="22444">MAELNEDVFAAARQRGRTLLTEELVALIERHHPHDRPGIERDIVTRYADGLDTDERSSSSSRDGDPDDDGTSFDFDRDAFLDEVDARLADTETWQGTDALYAPEDDRVSRYPARWHDALGGSTDVREFVVFLLEETDGYLDDLESGGAGRGIPEDELLDVVSVVGRTDRETAKARVESGRKAGDLVEDADQHPEARVRPRE</sequence>
<dbReference type="OrthoDB" id="299301at2157"/>
<reference evidence="2 3" key="1">
    <citation type="journal article" date="2014" name="PLoS Genet.">
        <title>Phylogenetically driven sequencing of extremely halophilic archaea reveals strategies for static and dynamic osmo-response.</title>
        <authorList>
            <person name="Becker E.A."/>
            <person name="Seitzer P.M."/>
            <person name="Tritt A."/>
            <person name="Larsen D."/>
            <person name="Krusor M."/>
            <person name="Yao A.I."/>
            <person name="Wu D."/>
            <person name="Madern D."/>
            <person name="Eisen J.A."/>
            <person name="Darling A.E."/>
            <person name="Facciotti M.T."/>
        </authorList>
    </citation>
    <scope>NUCLEOTIDE SEQUENCE [LARGE SCALE GENOMIC DNA]</scope>
    <source>
        <strain evidence="2 3">DSM 8989</strain>
    </source>
</reference>
<accession>M0MZ13</accession>
<dbReference type="Proteomes" id="UP000011625">
    <property type="component" value="Unassembled WGS sequence"/>
</dbReference>
<evidence type="ECO:0000313" key="3">
    <source>
        <dbReference type="Proteomes" id="UP000011625"/>
    </source>
</evidence>
<keyword evidence="3" id="KW-1185">Reference proteome</keyword>
<dbReference type="STRING" id="1227456.C450_14302"/>
<evidence type="ECO:0000256" key="1">
    <source>
        <dbReference type="SAM" id="MobiDB-lite"/>
    </source>
</evidence>
<proteinExistence type="predicted"/>
<evidence type="ECO:0000313" key="2">
    <source>
        <dbReference type="EMBL" id="EMA50851.1"/>
    </source>
</evidence>
<dbReference type="RefSeq" id="WP_005044486.1">
    <property type="nucleotide sequence ID" value="NZ_AOME01000070.1"/>
</dbReference>
<dbReference type="AlphaFoldDB" id="M0MZ13"/>
<dbReference type="PATRIC" id="fig|1227456.3.peg.2898"/>